<accession>A0A0P7ZJB6</accession>
<dbReference type="SUPFAM" id="SSF47226">
    <property type="entry name" value="Histidine-containing phosphotransfer domain, HPT domain"/>
    <property type="match status" value="1"/>
</dbReference>
<keyword evidence="1 4" id="KW-0238">DNA-binding</keyword>
<dbReference type="InterPro" id="IPR001867">
    <property type="entry name" value="OmpR/PhoB-type_DNA-bd"/>
</dbReference>
<dbReference type="InterPro" id="IPR039420">
    <property type="entry name" value="WalR-like"/>
</dbReference>
<dbReference type="InterPro" id="IPR001789">
    <property type="entry name" value="Sig_transdc_resp-reg_receiver"/>
</dbReference>
<dbReference type="PROSITE" id="PS50110">
    <property type="entry name" value="RESPONSE_REGULATORY"/>
    <property type="match status" value="2"/>
</dbReference>
<dbReference type="SUPFAM" id="SSF55073">
    <property type="entry name" value="Nucleotide cyclase"/>
    <property type="match status" value="1"/>
</dbReference>
<sequence length="870" mass="95921">MKFLLVEDDVALAGALEQLLAEHHYVMDLATDGIMGREMAESFPYDLILLDWSLPKLDGVALCEYLRNEGNYTPIILLTGHNASTDKVAGLDAGADDYLVKPFGFEELLARIRALLRRAEGIVSPVLQWGDLCLDPRSSEVTCRSVPIAITPKEYALLELFLRNPSRIFSLDNLLDRVWPFDETPNVGSVRTHIKGLRQKLKQAGLPDIIATVYGLGYRLKSAEFVRSTANKASEAPASTSPLDLTALWQGVSETYLNRVVKVANILRGLLPGLIEKPVAKSLLTEAHSLAGSLGSFGFESATTNCRAIETILSTNAYLSAQHIHQLETLITQVQQTLEEGLVKSVVTPGQASVPMSLRDQPDQLDQSTVGLSTAISASISASTGASIPTSIELLPGQRFQLLMVKARHHRDESWLHALIAKADFHQLEVSTVESIEQARAMIFPAVEADSVEPLPLGPLPQRPLPLGPLPQGLLPHIVVFDFAGSEHLPDNNSPELRLLAELQSARASIPTLVLTSAAKFENRVRMARLGVAGLLQTPVTPTEVLAAARQVLQKGVPPTAKLLIVDDDPAMLVLLQSILEPWGFQLKFLSDPQNFWQVLQCFEPDLLLLDAKMPEISGFDLCQVIRNAPNWQEIPVLFMSAHTDADTIQQVFSAGADDYIRKPIVAPELVARVLSWLERSRTRRLRADVDSLTGIANRQKSMQLINQMMGLAKRQGETLCFAIMDFDHLKHINDEYGHPMGDRVLRRFGDHLRSTFRAEDVVGRWGGEEFVIGLYGMSRQEGTQRLRRFSQDWQQTTLHPVADSTASNTASNPEKIDPIAPVPTRAITFTAGIAVYPHDGNNLQEIYRSADKALHKAKLAGCNRIFSVM</sequence>
<dbReference type="InterPro" id="IPR043128">
    <property type="entry name" value="Rev_trsase/Diguanyl_cyclase"/>
</dbReference>
<dbReference type="InterPro" id="IPR036641">
    <property type="entry name" value="HPT_dom_sf"/>
</dbReference>
<dbReference type="InterPro" id="IPR011006">
    <property type="entry name" value="CheY-like_superfamily"/>
</dbReference>
<feature type="domain" description="GGDEF" evidence="6">
    <location>
        <begin position="718"/>
        <end position="870"/>
    </location>
</feature>
<dbReference type="SMART" id="SM00862">
    <property type="entry name" value="Trans_reg_C"/>
    <property type="match status" value="1"/>
</dbReference>
<evidence type="ECO:0000259" key="5">
    <source>
        <dbReference type="PROSITE" id="PS50110"/>
    </source>
</evidence>
<keyword evidence="3" id="KW-0597">Phosphoprotein</keyword>
<dbReference type="PROSITE" id="PS51755">
    <property type="entry name" value="OMPR_PHOB"/>
    <property type="match status" value="1"/>
</dbReference>
<dbReference type="InterPro" id="IPR000160">
    <property type="entry name" value="GGDEF_dom"/>
</dbReference>
<feature type="modified residue" description="Phosphohistidine" evidence="2">
    <location>
        <position position="288"/>
    </location>
</feature>
<evidence type="ECO:0000256" key="4">
    <source>
        <dbReference type="PROSITE-ProRule" id="PRU01091"/>
    </source>
</evidence>
<protein>
    <submittedName>
        <fullName evidence="9">Response regulators consisting of a CheY-like receiver domain and a winged-helix DNA-binding domain</fullName>
    </submittedName>
</protein>
<organism evidence="9 10">
    <name type="scientific">Phormidesmis priestleyi Ana</name>
    <dbReference type="NCBI Taxonomy" id="1666911"/>
    <lineage>
        <taxon>Bacteria</taxon>
        <taxon>Bacillati</taxon>
        <taxon>Cyanobacteriota</taxon>
        <taxon>Cyanophyceae</taxon>
        <taxon>Leptolyngbyales</taxon>
        <taxon>Leptolyngbyaceae</taxon>
        <taxon>Phormidesmis</taxon>
    </lineage>
</organism>
<evidence type="ECO:0000256" key="1">
    <source>
        <dbReference type="ARBA" id="ARBA00023125"/>
    </source>
</evidence>
<evidence type="ECO:0000313" key="10">
    <source>
        <dbReference type="Proteomes" id="UP000050465"/>
    </source>
</evidence>
<evidence type="ECO:0000259" key="6">
    <source>
        <dbReference type="PROSITE" id="PS50887"/>
    </source>
</evidence>
<dbReference type="GO" id="GO:0032993">
    <property type="term" value="C:protein-DNA complex"/>
    <property type="evidence" value="ECO:0007669"/>
    <property type="project" value="TreeGrafter"/>
</dbReference>
<name>A0A0P7ZJB6_9CYAN</name>
<dbReference type="SMART" id="SM00448">
    <property type="entry name" value="REC"/>
    <property type="match status" value="2"/>
</dbReference>
<dbReference type="PROSITE" id="PS50887">
    <property type="entry name" value="GGDEF"/>
    <property type="match status" value="1"/>
</dbReference>
<dbReference type="Gene3D" id="1.10.10.10">
    <property type="entry name" value="Winged helix-like DNA-binding domain superfamily/Winged helix DNA-binding domain"/>
    <property type="match status" value="1"/>
</dbReference>
<dbReference type="InterPro" id="IPR016032">
    <property type="entry name" value="Sig_transdc_resp-reg_C-effctor"/>
</dbReference>
<feature type="domain" description="OmpR/PhoB-type" evidence="8">
    <location>
        <begin position="124"/>
        <end position="222"/>
    </location>
</feature>
<dbReference type="NCBIfam" id="TIGR00254">
    <property type="entry name" value="GGDEF"/>
    <property type="match status" value="1"/>
</dbReference>
<dbReference type="Gene3D" id="3.30.70.270">
    <property type="match status" value="1"/>
</dbReference>
<dbReference type="Pfam" id="PF00990">
    <property type="entry name" value="GGDEF"/>
    <property type="match status" value="1"/>
</dbReference>
<dbReference type="SUPFAM" id="SSF46894">
    <property type="entry name" value="C-terminal effector domain of the bipartite response regulators"/>
    <property type="match status" value="1"/>
</dbReference>
<dbReference type="EMBL" id="LJZR01000017">
    <property type="protein sequence ID" value="KPQ34739.1"/>
    <property type="molecule type" value="Genomic_DNA"/>
</dbReference>
<feature type="domain" description="Response regulatory" evidence="5">
    <location>
        <begin position="2"/>
        <end position="116"/>
    </location>
</feature>
<reference evidence="9 10" key="1">
    <citation type="submission" date="2015-09" db="EMBL/GenBank/DDBJ databases">
        <title>Identification and resolution of microdiversity through metagenomic sequencing of parallel consortia.</title>
        <authorList>
            <person name="Nelson W.C."/>
            <person name="Romine M.F."/>
            <person name="Lindemann S.R."/>
        </authorList>
    </citation>
    <scope>NUCLEOTIDE SEQUENCE [LARGE SCALE GENOMIC DNA]</scope>
    <source>
        <strain evidence="9">Ana</strain>
    </source>
</reference>
<feature type="DNA-binding region" description="OmpR/PhoB-type" evidence="4">
    <location>
        <begin position="124"/>
        <end position="222"/>
    </location>
</feature>
<dbReference type="Pfam" id="PF00072">
    <property type="entry name" value="Response_reg"/>
    <property type="match status" value="2"/>
</dbReference>
<feature type="modified residue" description="4-aspartylphosphate" evidence="3">
    <location>
        <position position="611"/>
    </location>
</feature>
<dbReference type="GO" id="GO:0000976">
    <property type="term" value="F:transcription cis-regulatory region binding"/>
    <property type="evidence" value="ECO:0007669"/>
    <property type="project" value="TreeGrafter"/>
</dbReference>
<dbReference type="GO" id="GO:0006355">
    <property type="term" value="P:regulation of DNA-templated transcription"/>
    <property type="evidence" value="ECO:0007669"/>
    <property type="project" value="InterPro"/>
</dbReference>
<dbReference type="PANTHER" id="PTHR48111:SF15">
    <property type="entry name" value="OMPR SUBFAMILY"/>
    <property type="match status" value="1"/>
</dbReference>
<dbReference type="SMART" id="SM00267">
    <property type="entry name" value="GGDEF"/>
    <property type="match status" value="1"/>
</dbReference>
<dbReference type="PANTHER" id="PTHR48111">
    <property type="entry name" value="REGULATOR OF RPOS"/>
    <property type="match status" value="1"/>
</dbReference>
<feature type="domain" description="HPt" evidence="7">
    <location>
        <begin position="249"/>
        <end position="345"/>
    </location>
</feature>
<evidence type="ECO:0000259" key="7">
    <source>
        <dbReference type="PROSITE" id="PS50894"/>
    </source>
</evidence>
<dbReference type="CDD" id="cd01949">
    <property type="entry name" value="GGDEF"/>
    <property type="match status" value="1"/>
</dbReference>
<comment type="caution">
    <text evidence="9">The sequence shown here is derived from an EMBL/GenBank/DDBJ whole genome shotgun (WGS) entry which is preliminary data.</text>
</comment>
<dbReference type="Pfam" id="PF00486">
    <property type="entry name" value="Trans_reg_C"/>
    <property type="match status" value="1"/>
</dbReference>
<dbReference type="SUPFAM" id="SSF52172">
    <property type="entry name" value="CheY-like"/>
    <property type="match status" value="3"/>
</dbReference>
<dbReference type="STRING" id="1666911.HLUCCA11_13510"/>
<dbReference type="AlphaFoldDB" id="A0A0P7ZJB6"/>
<dbReference type="GO" id="GO:0005829">
    <property type="term" value="C:cytosol"/>
    <property type="evidence" value="ECO:0007669"/>
    <property type="project" value="TreeGrafter"/>
</dbReference>
<feature type="domain" description="Response regulatory" evidence="5">
    <location>
        <begin position="562"/>
        <end position="678"/>
    </location>
</feature>
<evidence type="ECO:0000256" key="3">
    <source>
        <dbReference type="PROSITE-ProRule" id="PRU00169"/>
    </source>
</evidence>
<dbReference type="Gene3D" id="3.40.50.2300">
    <property type="match status" value="3"/>
</dbReference>
<dbReference type="InterPro" id="IPR008207">
    <property type="entry name" value="Sig_transdc_His_kin_Hpt_dom"/>
</dbReference>
<dbReference type="InterPro" id="IPR029787">
    <property type="entry name" value="Nucleotide_cyclase"/>
</dbReference>
<evidence type="ECO:0000259" key="8">
    <source>
        <dbReference type="PROSITE" id="PS51755"/>
    </source>
</evidence>
<dbReference type="CDD" id="cd00383">
    <property type="entry name" value="trans_reg_C"/>
    <property type="match status" value="1"/>
</dbReference>
<dbReference type="Gene3D" id="6.10.250.690">
    <property type="match status" value="1"/>
</dbReference>
<gene>
    <name evidence="9" type="ORF">HLUCCA11_13510</name>
</gene>
<dbReference type="InterPro" id="IPR036388">
    <property type="entry name" value="WH-like_DNA-bd_sf"/>
</dbReference>
<proteinExistence type="predicted"/>
<dbReference type="PROSITE" id="PS50894">
    <property type="entry name" value="HPT"/>
    <property type="match status" value="1"/>
</dbReference>
<dbReference type="Gene3D" id="1.20.120.160">
    <property type="entry name" value="HPT domain"/>
    <property type="match status" value="1"/>
</dbReference>
<evidence type="ECO:0000256" key="2">
    <source>
        <dbReference type="PROSITE-ProRule" id="PRU00110"/>
    </source>
</evidence>
<dbReference type="Proteomes" id="UP000050465">
    <property type="component" value="Unassembled WGS sequence"/>
</dbReference>
<evidence type="ECO:0000313" key="9">
    <source>
        <dbReference type="EMBL" id="KPQ34739.1"/>
    </source>
</evidence>
<dbReference type="Pfam" id="PF01627">
    <property type="entry name" value="Hpt"/>
    <property type="match status" value="1"/>
</dbReference>
<dbReference type="GO" id="GO:0000156">
    <property type="term" value="F:phosphorelay response regulator activity"/>
    <property type="evidence" value="ECO:0007669"/>
    <property type="project" value="TreeGrafter"/>
</dbReference>
<dbReference type="CDD" id="cd00156">
    <property type="entry name" value="REC"/>
    <property type="match status" value="1"/>
</dbReference>
<dbReference type="PATRIC" id="fig|1666911.3.peg.1471"/>
<feature type="modified residue" description="4-aspartylphosphate" evidence="3">
    <location>
        <position position="51"/>
    </location>
</feature>